<protein>
    <submittedName>
        <fullName evidence="1">Uncharacterized protein</fullName>
    </submittedName>
</protein>
<dbReference type="EMBL" id="MU150409">
    <property type="protein sequence ID" value="KAF9456691.1"/>
    <property type="molecule type" value="Genomic_DNA"/>
</dbReference>
<dbReference type="AlphaFoldDB" id="A0A9P5XW93"/>
<gene>
    <name evidence="1" type="ORF">BDZ94DRAFT_331194</name>
</gene>
<accession>A0A9P5XW93</accession>
<proteinExistence type="predicted"/>
<evidence type="ECO:0000313" key="2">
    <source>
        <dbReference type="Proteomes" id="UP000807353"/>
    </source>
</evidence>
<reference evidence="1" key="1">
    <citation type="submission" date="2020-11" db="EMBL/GenBank/DDBJ databases">
        <authorList>
            <consortium name="DOE Joint Genome Institute"/>
            <person name="Ahrendt S."/>
            <person name="Riley R."/>
            <person name="Andreopoulos W."/>
            <person name="Labutti K."/>
            <person name="Pangilinan J."/>
            <person name="Ruiz-Duenas F.J."/>
            <person name="Barrasa J.M."/>
            <person name="Sanchez-Garcia M."/>
            <person name="Camarero S."/>
            <person name="Miyauchi S."/>
            <person name="Serrano A."/>
            <person name="Linde D."/>
            <person name="Babiker R."/>
            <person name="Drula E."/>
            <person name="Ayuso-Fernandez I."/>
            <person name="Pacheco R."/>
            <person name="Padilla G."/>
            <person name="Ferreira P."/>
            <person name="Barriuso J."/>
            <person name="Kellner H."/>
            <person name="Castanera R."/>
            <person name="Alfaro M."/>
            <person name="Ramirez L."/>
            <person name="Pisabarro A.G."/>
            <person name="Kuo A."/>
            <person name="Tritt A."/>
            <person name="Lipzen A."/>
            <person name="He G."/>
            <person name="Yan M."/>
            <person name="Ng V."/>
            <person name="Cullen D."/>
            <person name="Martin F."/>
            <person name="Rosso M.-N."/>
            <person name="Henrissat B."/>
            <person name="Hibbett D."/>
            <person name="Martinez A.T."/>
            <person name="Grigoriev I.V."/>
        </authorList>
    </citation>
    <scope>NUCLEOTIDE SEQUENCE</scope>
    <source>
        <strain evidence="1">CBS 247.69</strain>
    </source>
</reference>
<evidence type="ECO:0000313" key="1">
    <source>
        <dbReference type="EMBL" id="KAF9456691.1"/>
    </source>
</evidence>
<comment type="caution">
    <text evidence="1">The sequence shown here is derived from an EMBL/GenBank/DDBJ whole genome shotgun (WGS) entry which is preliminary data.</text>
</comment>
<organism evidence="1 2">
    <name type="scientific">Collybia nuda</name>
    <dbReference type="NCBI Taxonomy" id="64659"/>
    <lineage>
        <taxon>Eukaryota</taxon>
        <taxon>Fungi</taxon>
        <taxon>Dikarya</taxon>
        <taxon>Basidiomycota</taxon>
        <taxon>Agaricomycotina</taxon>
        <taxon>Agaricomycetes</taxon>
        <taxon>Agaricomycetidae</taxon>
        <taxon>Agaricales</taxon>
        <taxon>Tricholomatineae</taxon>
        <taxon>Clitocybaceae</taxon>
        <taxon>Collybia</taxon>
    </lineage>
</organism>
<keyword evidence="2" id="KW-1185">Reference proteome</keyword>
<name>A0A9P5XW93_9AGAR</name>
<dbReference type="Proteomes" id="UP000807353">
    <property type="component" value="Unassembled WGS sequence"/>
</dbReference>
<sequence length="173" mass="19571">MVAPGSTFCPIMNIPRICCRRPSSPVYHHQHTCATYYNPVPALHHRTTESFQFTVIHHTYISLFIVSSPVVLYFRLLHAPPFLSSPPCPSVSDASLPHRFRPPTTPHFIRNLLQSRPLHSVIICARGCLFFLARNEGCACRLKPLRSCCCLSLLCSLSLSICLSPRLFWYSCT</sequence>